<dbReference type="InterPro" id="IPR043749">
    <property type="entry name" value="DUF5694"/>
</dbReference>
<gene>
    <name evidence="2" type="ORF">E6K73_04305</name>
</gene>
<comment type="caution">
    <text evidence="2">The sequence shown here is derived from an EMBL/GenBank/DDBJ whole genome shotgun (WGS) entry which is preliminary data.</text>
</comment>
<dbReference type="EMBL" id="VBOT01000050">
    <property type="protein sequence ID" value="TMQ51953.1"/>
    <property type="molecule type" value="Genomic_DNA"/>
</dbReference>
<accession>A0A538SKP8</accession>
<organism evidence="2 3">
    <name type="scientific">Eiseniibacteriota bacterium</name>
    <dbReference type="NCBI Taxonomy" id="2212470"/>
    <lineage>
        <taxon>Bacteria</taxon>
        <taxon>Candidatus Eiseniibacteriota</taxon>
    </lineage>
</organism>
<reference evidence="2 3" key="1">
    <citation type="journal article" date="2019" name="Nat. Microbiol.">
        <title>Mediterranean grassland soil C-N compound turnover is dependent on rainfall and depth, and is mediated by genomically divergent microorganisms.</title>
        <authorList>
            <person name="Diamond S."/>
            <person name="Andeer P.F."/>
            <person name="Li Z."/>
            <person name="Crits-Christoph A."/>
            <person name="Burstein D."/>
            <person name="Anantharaman K."/>
            <person name="Lane K.R."/>
            <person name="Thomas B.C."/>
            <person name="Pan C."/>
            <person name="Northen T.R."/>
            <person name="Banfield J.F."/>
        </authorList>
    </citation>
    <scope>NUCLEOTIDE SEQUENCE [LARGE SCALE GENOMIC DNA]</scope>
    <source>
        <strain evidence="2">WS_3</strain>
    </source>
</reference>
<feature type="signal peptide" evidence="1">
    <location>
        <begin position="1"/>
        <end position="21"/>
    </location>
</feature>
<feature type="chain" id="PRO_5022101860" description="TraB/GumN family protein" evidence="1">
    <location>
        <begin position="22"/>
        <end position="271"/>
    </location>
</feature>
<evidence type="ECO:0000256" key="1">
    <source>
        <dbReference type="SAM" id="SignalP"/>
    </source>
</evidence>
<dbReference type="Pfam" id="PF18950">
    <property type="entry name" value="DUF5694"/>
    <property type="match status" value="1"/>
</dbReference>
<name>A0A538SKP8_UNCEI</name>
<evidence type="ECO:0000313" key="3">
    <source>
        <dbReference type="Proteomes" id="UP000320184"/>
    </source>
</evidence>
<proteinExistence type="predicted"/>
<dbReference type="AlphaFoldDB" id="A0A538SKP8"/>
<dbReference type="Proteomes" id="UP000320184">
    <property type="component" value="Unassembled WGS sequence"/>
</dbReference>
<evidence type="ECO:0000313" key="2">
    <source>
        <dbReference type="EMBL" id="TMQ51953.1"/>
    </source>
</evidence>
<evidence type="ECO:0008006" key="4">
    <source>
        <dbReference type="Google" id="ProtNLM"/>
    </source>
</evidence>
<sequence>MKRSVLALVAALTALGHQPSAAEPARPAARAEVLVLGVYHMANPGKDIFNPKADDVLAPKRQAEIAQLIQVLKEFNPTKIAVEGDPWDDRLASRYADYLAGKHELSRNETEQIGYRLAKELAHKTVYPVDADVEFPYQRIVDYAKASGRSKELEAINVEIGAMVKAQDQYLASHTVLETLLYMNADDGVAKDVGFYYRFAHFGEPGDWAGADLVSDYFRRNMRICSNVTRLVNSPNERVLAIFGSGHLGWLRHDFSSDPTLTLRTLAEFAK</sequence>
<protein>
    <recommendedName>
        <fullName evidence="4">TraB/GumN family protein</fullName>
    </recommendedName>
</protein>
<keyword evidence="1" id="KW-0732">Signal</keyword>